<evidence type="ECO:0000313" key="1">
    <source>
        <dbReference type="EMBL" id="KAJ7358423.1"/>
    </source>
</evidence>
<protein>
    <submittedName>
        <fullName evidence="1">Uncharacterized protein</fullName>
    </submittedName>
</protein>
<name>A0AAD7AH66_9AGAR</name>
<organism evidence="1 2">
    <name type="scientific">Mycena albidolilacea</name>
    <dbReference type="NCBI Taxonomy" id="1033008"/>
    <lineage>
        <taxon>Eukaryota</taxon>
        <taxon>Fungi</taxon>
        <taxon>Dikarya</taxon>
        <taxon>Basidiomycota</taxon>
        <taxon>Agaricomycotina</taxon>
        <taxon>Agaricomycetes</taxon>
        <taxon>Agaricomycetidae</taxon>
        <taxon>Agaricales</taxon>
        <taxon>Marasmiineae</taxon>
        <taxon>Mycenaceae</taxon>
        <taxon>Mycena</taxon>
    </lineage>
</organism>
<dbReference type="Proteomes" id="UP001218218">
    <property type="component" value="Unassembled WGS sequence"/>
</dbReference>
<keyword evidence="2" id="KW-1185">Reference proteome</keyword>
<gene>
    <name evidence="1" type="ORF">DFH08DRAFT_442121</name>
</gene>
<dbReference type="EMBL" id="JARIHO010000007">
    <property type="protein sequence ID" value="KAJ7358423.1"/>
    <property type="molecule type" value="Genomic_DNA"/>
</dbReference>
<reference evidence="1" key="1">
    <citation type="submission" date="2023-03" db="EMBL/GenBank/DDBJ databases">
        <title>Massive genome expansion in bonnet fungi (Mycena s.s.) driven by repeated elements and novel gene families across ecological guilds.</title>
        <authorList>
            <consortium name="Lawrence Berkeley National Laboratory"/>
            <person name="Harder C.B."/>
            <person name="Miyauchi S."/>
            <person name="Viragh M."/>
            <person name="Kuo A."/>
            <person name="Thoen E."/>
            <person name="Andreopoulos B."/>
            <person name="Lu D."/>
            <person name="Skrede I."/>
            <person name="Drula E."/>
            <person name="Henrissat B."/>
            <person name="Morin E."/>
            <person name="Kohler A."/>
            <person name="Barry K."/>
            <person name="LaButti K."/>
            <person name="Morin E."/>
            <person name="Salamov A."/>
            <person name="Lipzen A."/>
            <person name="Mereny Z."/>
            <person name="Hegedus B."/>
            <person name="Baldrian P."/>
            <person name="Stursova M."/>
            <person name="Weitz H."/>
            <person name="Taylor A."/>
            <person name="Grigoriev I.V."/>
            <person name="Nagy L.G."/>
            <person name="Martin F."/>
            <person name="Kauserud H."/>
        </authorList>
    </citation>
    <scope>NUCLEOTIDE SEQUENCE</scope>
    <source>
        <strain evidence="1">CBHHK002</strain>
    </source>
</reference>
<comment type="caution">
    <text evidence="1">The sequence shown here is derived from an EMBL/GenBank/DDBJ whole genome shotgun (WGS) entry which is preliminary data.</text>
</comment>
<dbReference type="AlphaFoldDB" id="A0AAD7AH66"/>
<evidence type="ECO:0000313" key="2">
    <source>
        <dbReference type="Proteomes" id="UP001218218"/>
    </source>
</evidence>
<accession>A0AAD7AH66</accession>
<proteinExistence type="predicted"/>
<sequence>MQLLREEMDSHPTTENAKFLQVCEEFTSHLTQLSKDLTLMSKNWSSSKFRKYLNSNNIREEIDLFTRRVGDLRANATLIAAVGTRMDLAGVGSKIEDLRHELAEQRSSLATSAADSLKQELTRFEEDFHALKLGDIHLDFPSAQVSIFPDRGANGREKRQIGWTDYKATVNGCVRTVRVYQGSDPTESWKGFLSSLVDNSPSPHLPQLFGFCSSPKLRSLVFHGEYCSLDEHVNTLTSAQAIVDWELGLVSPFTSMTRHH</sequence>